<dbReference type="InterPro" id="IPR003598">
    <property type="entry name" value="Ig_sub2"/>
</dbReference>
<feature type="non-terminal residue" evidence="9">
    <location>
        <position position="1"/>
    </location>
</feature>
<dbReference type="InterPro" id="IPR013783">
    <property type="entry name" value="Ig-like_fold"/>
</dbReference>
<dbReference type="PANTHER" id="PTHR44170">
    <property type="entry name" value="PROTEIN SIDEKICK"/>
    <property type="match status" value="1"/>
</dbReference>
<dbReference type="GO" id="GO:0016020">
    <property type="term" value="C:membrane"/>
    <property type="evidence" value="ECO:0007669"/>
    <property type="project" value="UniProtKB-SubCell"/>
</dbReference>
<evidence type="ECO:0000256" key="6">
    <source>
        <dbReference type="ARBA" id="ARBA00023319"/>
    </source>
</evidence>
<dbReference type="FunFam" id="2.60.40.10:FF:000032">
    <property type="entry name" value="palladin isoform X1"/>
    <property type="match status" value="1"/>
</dbReference>
<dbReference type="PANTHER" id="PTHR44170:SF54">
    <property type="entry name" value="FI24025P1"/>
    <property type="match status" value="1"/>
</dbReference>
<evidence type="ECO:0000256" key="4">
    <source>
        <dbReference type="ARBA" id="ARBA00023157"/>
    </source>
</evidence>
<keyword evidence="6" id="KW-0393">Immunoglobulin domain</keyword>
<comment type="subcellular location">
    <subcellularLocation>
        <location evidence="1">Membrane</location>
    </subcellularLocation>
</comment>
<dbReference type="SUPFAM" id="SSF48726">
    <property type="entry name" value="Immunoglobulin"/>
    <property type="match status" value="3"/>
</dbReference>
<organism evidence="9">
    <name type="scientific">Homalodisca liturata</name>
    <dbReference type="NCBI Taxonomy" id="320908"/>
    <lineage>
        <taxon>Eukaryota</taxon>
        <taxon>Metazoa</taxon>
        <taxon>Ecdysozoa</taxon>
        <taxon>Arthropoda</taxon>
        <taxon>Hexapoda</taxon>
        <taxon>Insecta</taxon>
        <taxon>Pterygota</taxon>
        <taxon>Neoptera</taxon>
        <taxon>Paraneoptera</taxon>
        <taxon>Hemiptera</taxon>
        <taxon>Auchenorrhyncha</taxon>
        <taxon>Membracoidea</taxon>
        <taxon>Cicadellidae</taxon>
        <taxon>Cicadellinae</taxon>
        <taxon>Proconiini</taxon>
        <taxon>Homalodisca</taxon>
    </lineage>
</organism>
<feature type="non-terminal residue" evidence="9">
    <location>
        <position position="585"/>
    </location>
</feature>
<feature type="domain" description="Fibronectin type-III" evidence="8">
    <location>
        <begin position="406"/>
        <end position="498"/>
    </location>
</feature>
<dbReference type="InterPro" id="IPR036179">
    <property type="entry name" value="Ig-like_dom_sf"/>
</dbReference>
<feature type="domain" description="Fibronectin type-III" evidence="8">
    <location>
        <begin position="503"/>
        <end position="585"/>
    </location>
</feature>
<evidence type="ECO:0000256" key="3">
    <source>
        <dbReference type="ARBA" id="ARBA00023136"/>
    </source>
</evidence>
<dbReference type="EMBL" id="GECU01027998">
    <property type="protein sequence ID" value="JAS79708.1"/>
    <property type="molecule type" value="Transcribed_RNA"/>
</dbReference>
<keyword evidence="5" id="KW-0325">Glycoprotein</keyword>
<proteinExistence type="predicted"/>
<dbReference type="AlphaFoldDB" id="A0A1B6HYE8"/>
<dbReference type="Pfam" id="PF00041">
    <property type="entry name" value="fn3"/>
    <property type="match status" value="3"/>
</dbReference>
<accession>A0A1B6HYE8</accession>
<dbReference type="PRINTS" id="PR00014">
    <property type="entry name" value="FNTYPEIII"/>
</dbReference>
<dbReference type="Pfam" id="PF07679">
    <property type="entry name" value="I-set"/>
    <property type="match status" value="2"/>
</dbReference>
<sequence length="585" mass="64854">QTALFSCLVEGNPPPLVTWIKDGRPLVLDETRMIILPSGSLEIESVQVSDRGNYRCNVSGHGQHRLSDRAILQVDQDLESAASLMAPTFIAKPRSTVATEGSTVTLECAANGTPNPWLVWLKDGVPIDLADLDTNCILLGTGSLQMRDVEEDDAGNYQCRAENREDSVDATATLQVHVAPRFLKRPRNKIAKEKEDVELECSVYARPDAKVSWLKNGDHIKQNEYLQVVNGNNLRILGLMAQDTGIFQCVASNPAGNIQAAAHLTVVSSEYEMQMNLSKNPPMKRPSIPPGLSALEGEVEVPQQETAPRDVEAAIVGARFVTMRWRPPPQPQGNISSYSVFYREEGSFRERIVNTSRSRLEEVNIQGLQPDRTYVVRVGAYMNHSLGATSMPVLVRTKAEVHVPGPPRHVMARPLSPTAIRVNWQPPAPDTITTPVHGYSLYYLEAEASEEFHRNTTELGYTLENLNKFQEYNVWVVAHNENGAGMASEEITVRTFSDVPSKAPENITLEAASSSMVYVRWEPPPKDGQNGVITGYKVRYRKKDLRGRGDTHTTAGNQRAFLIQNLEKKSMYQVRLFAVNVNGTG</sequence>
<dbReference type="InterPro" id="IPR007110">
    <property type="entry name" value="Ig-like_dom"/>
</dbReference>
<keyword evidence="4" id="KW-1015">Disulfide bond</keyword>
<feature type="domain" description="Ig-like" evidence="7">
    <location>
        <begin position="1"/>
        <end position="73"/>
    </location>
</feature>
<dbReference type="CDD" id="cd00096">
    <property type="entry name" value="Ig"/>
    <property type="match status" value="1"/>
</dbReference>
<feature type="domain" description="Ig-like" evidence="7">
    <location>
        <begin position="180"/>
        <end position="265"/>
    </location>
</feature>
<feature type="domain" description="Fibronectin type-III" evidence="8">
    <location>
        <begin position="307"/>
        <end position="400"/>
    </location>
</feature>
<reference evidence="9" key="1">
    <citation type="submission" date="2015-11" db="EMBL/GenBank/DDBJ databases">
        <title>De novo transcriptome assembly of four potential Pierce s Disease insect vectors from Arizona vineyards.</title>
        <authorList>
            <person name="Tassone E.E."/>
        </authorList>
    </citation>
    <scope>NUCLEOTIDE SEQUENCE</scope>
</reference>
<name>A0A1B6HYE8_9HEMI</name>
<dbReference type="InterPro" id="IPR036116">
    <property type="entry name" value="FN3_sf"/>
</dbReference>
<dbReference type="Gene3D" id="2.60.40.10">
    <property type="entry name" value="Immunoglobulins"/>
    <property type="match status" value="6"/>
</dbReference>
<dbReference type="FunFam" id="2.60.40.10:FF:000004">
    <property type="entry name" value="DCC isoform 1"/>
    <property type="match status" value="1"/>
</dbReference>
<dbReference type="SMART" id="SM00060">
    <property type="entry name" value="FN3"/>
    <property type="match status" value="3"/>
</dbReference>
<evidence type="ECO:0000256" key="5">
    <source>
        <dbReference type="ARBA" id="ARBA00023180"/>
    </source>
</evidence>
<dbReference type="CDD" id="cd00063">
    <property type="entry name" value="FN3"/>
    <property type="match status" value="3"/>
</dbReference>
<dbReference type="GO" id="GO:0030154">
    <property type="term" value="P:cell differentiation"/>
    <property type="evidence" value="ECO:0007669"/>
    <property type="project" value="UniProtKB-ARBA"/>
</dbReference>
<dbReference type="GO" id="GO:0098609">
    <property type="term" value="P:cell-cell adhesion"/>
    <property type="evidence" value="ECO:0007669"/>
    <property type="project" value="TreeGrafter"/>
</dbReference>
<dbReference type="InterPro" id="IPR003961">
    <property type="entry name" value="FN3_dom"/>
</dbReference>
<dbReference type="SMART" id="SM00408">
    <property type="entry name" value="IGc2"/>
    <property type="match status" value="3"/>
</dbReference>
<dbReference type="PROSITE" id="PS50835">
    <property type="entry name" value="IG_LIKE"/>
    <property type="match status" value="3"/>
</dbReference>
<dbReference type="InterPro" id="IPR013098">
    <property type="entry name" value="Ig_I-set"/>
</dbReference>
<dbReference type="PROSITE" id="PS50853">
    <property type="entry name" value="FN3"/>
    <property type="match status" value="3"/>
</dbReference>
<evidence type="ECO:0000256" key="2">
    <source>
        <dbReference type="ARBA" id="ARBA00022737"/>
    </source>
</evidence>
<dbReference type="InterPro" id="IPR003599">
    <property type="entry name" value="Ig_sub"/>
</dbReference>
<keyword evidence="3" id="KW-0472">Membrane</keyword>
<dbReference type="Pfam" id="PF13927">
    <property type="entry name" value="Ig_3"/>
    <property type="match status" value="1"/>
</dbReference>
<evidence type="ECO:0000256" key="1">
    <source>
        <dbReference type="ARBA" id="ARBA00004370"/>
    </source>
</evidence>
<gene>
    <name evidence="9" type="ORF">g.28774</name>
</gene>
<evidence type="ECO:0000259" key="8">
    <source>
        <dbReference type="PROSITE" id="PS50853"/>
    </source>
</evidence>
<dbReference type="FunFam" id="2.60.40.10:FF:000028">
    <property type="entry name" value="Neuronal cell adhesion molecule"/>
    <property type="match status" value="2"/>
</dbReference>
<dbReference type="SUPFAM" id="SSF49265">
    <property type="entry name" value="Fibronectin type III"/>
    <property type="match status" value="2"/>
</dbReference>
<evidence type="ECO:0000259" key="7">
    <source>
        <dbReference type="PROSITE" id="PS50835"/>
    </source>
</evidence>
<evidence type="ECO:0000313" key="9">
    <source>
        <dbReference type="EMBL" id="JAS79708.1"/>
    </source>
</evidence>
<protein>
    <submittedName>
        <fullName evidence="9">Uncharacterized protein</fullName>
    </submittedName>
</protein>
<dbReference type="SMART" id="SM00409">
    <property type="entry name" value="IG"/>
    <property type="match status" value="3"/>
</dbReference>
<keyword evidence="2" id="KW-0677">Repeat</keyword>
<dbReference type="GO" id="GO:0009653">
    <property type="term" value="P:anatomical structure morphogenesis"/>
    <property type="evidence" value="ECO:0007669"/>
    <property type="project" value="UniProtKB-ARBA"/>
</dbReference>
<feature type="domain" description="Ig-like" evidence="7">
    <location>
        <begin position="87"/>
        <end position="175"/>
    </location>
</feature>